<dbReference type="KEGG" id="ccjz:ccrud_04885"/>
<evidence type="ECO:0000313" key="1">
    <source>
        <dbReference type="EMBL" id="ANE03614.1"/>
    </source>
</evidence>
<gene>
    <name evidence="1" type="ORF">ccrud_04885</name>
</gene>
<keyword evidence="2" id="KW-1185">Reference proteome</keyword>
<organism evidence="1 2">
    <name type="scientific">Corynebacterium crudilactis</name>
    <dbReference type="NCBI Taxonomy" id="1652495"/>
    <lineage>
        <taxon>Bacteria</taxon>
        <taxon>Bacillati</taxon>
        <taxon>Actinomycetota</taxon>
        <taxon>Actinomycetes</taxon>
        <taxon>Mycobacteriales</taxon>
        <taxon>Corynebacteriaceae</taxon>
        <taxon>Corynebacterium</taxon>
    </lineage>
</organism>
<dbReference type="STRING" id="1652495.ccrud_04885"/>
<dbReference type="EMBL" id="CP015622">
    <property type="protein sequence ID" value="ANE03614.1"/>
    <property type="molecule type" value="Genomic_DNA"/>
</dbReference>
<dbReference type="Proteomes" id="UP000076929">
    <property type="component" value="Chromosome"/>
</dbReference>
<accession>A0A172QSG8</accession>
<protein>
    <submittedName>
        <fullName evidence="1">Uncharacterized protein</fullName>
    </submittedName>
</protein>
<evidence type="ECO:0000313" key="2">
    <source>
        <dbReference type="Proteomes" id="UP000076929"/>
    </source>
</evidence>
<dbReference type="AlphaFoldDB" id="A0A172QSG8"/>
<proteinExistence type="predicted"/>
<name>A0A172QSG8_9CORY</name>
<reference evidence="1 2" key="1">
    <citation type="submission" date="2016-05" db="EMBL/GenBank/DDBJ databases">
        <title>Complete genome sequence of Corynebacterium crudilactis, a new Corynebacterium species isolated from raw cow's milk.</title>
        <authorList>
            <person name="Christian R."/>
            <person name="Zimmermann J."/>
            <person name="Lipski A."/>
            <person name="Kalinowski J."/>
        </authorList>
    </citation>
    <scope>NUCLEOTIDE SEQUENCE [LARGE SCALE GENOMIC DNA]</scope>
    <source>
        <strain evidence="1 2">JZ16</strain>
    </source>
</reference>
<sequence>MGAQLVFAYWGLASGAVSVLDGEGPNHSAHESGFMVWWASLCGLVESRFQCPEKVPFQNRF</sequence>